<keyword evidence="1" id="KW-0472">Membrane</keyword>
<evidence type="ECO:0000259" key="2">
    <source>
        <dbReference type="Pfam" id="PF13231"/>
    </source>
</evidence>
<feature type="transmembrane region" description="Helical" evidence="1">
    <location>
        <begin position="129"/>
        <end position="148"/>
    </location>
</feature>
<dbReference type="EC" id="2.4.-.-" evidence="3"/>
<keyword evidence="3" id="KW-0808">Transferase</keyword>
<dbReference type="EMBL" id="JBBMFA010000045">
    <property type="protein sequence ID" value="MEQ2519260.1"/>
    <property type="molecule type" value="Genomic_DNA"/>
</dbReference>
<dbReference type="RefSeq" id="WP_349214612.1">
    <property type="nucleotide sequence ID" value="NZ_JBBMFA010000045.1"/>
</dbReference>
<dbReference type="Proteomes" id="UP001477672">
    <property type="component" value="Unassembled WGS sequence"/>
</dbReference>
<protein>
    <submittedName>
        <fullName evidence="3">Glycosyltransferase family 39 protein</fullName>
        <ecNumber evidence="3">2.4.-.-</ecNumber>
    </submittedName>
</protein>
<feature type="transmembrane region" description="Helical" evidence="1">
    <location>
        <begin position="76"/>
        <end position="94"/>
    </location>
</feature>
<sequence>MAAVEKHGVQPEGRLEAVLVAVLLGGYWVLQLVFAFVLEVQPTRTWDFGLVFSAAQQYAQSGVLPGDYFSQFHNNAPMYLVLVAFFKVLGALGVQDVMPAALVCNTLCVNGALLLLYRVLRRLYGAKSALFGLAGAFLFLPFLLYGPIVYTDTVTLPFPIGALALWLSARERPAGAGRMLRCAGAGLLAAAGAWLKITVAIALIAVVLDALLYAGGRRGWKMAGCMVLSFAALYGALSFAALHSPWPCLRPGKGDPLAALGDDGAFRRRRVQRRGL</sequence>
<name>A0ABV1GBS4_9FIRM</name>
<proteinExistence type="predicted"/>
<accession>A0ABV1GBS4</accession>
<reference evidence="3 4" key="1">
    <citation type="submission" date="2024-03" db="EMBL/GenBank/DDBJ databases">
        <title>Human intestinal bacterial collection.</title>
        <authorList>
            <person name="Pauvert C."/>
            <person name="Hitch T.C.A."/>
            <person name="Clavel T."/>
        </authorList>
    </citation>
    <scope>NUCLEOTIDE SEQUENCE [LARGE SCALE GENOMIC DNA]</scope>
    <source>
        <strain evidence="3 4">CLA-JM-H11</strain>
    </source>
</reference>
<feature type="domain" description="Glycosyltransferase RgtA/B/C/D-like" evidence="2">
    <location>
        <begin position="80"/>
        <end position="233"/>
    </location>
</feature>
<keyword evidence="1" id="KW-0812">Transmembrane</keyword>
<organism evidence="3 4">
    <name type="scientific">Ruthenibacterium intestinale</name>
    <dbReference type="NCBI Taxonomy" id="3133163"/>
    <lineage>
        <taxon>Bacteria</taxon>
        <taxon>Bacillati</taxon>
        <taxon>Bacillota</taxon>
        <taxon>Clostridia</taxon>
        <taxon>Eubacteriales</taxon>
        <taxon>Oscillospiraceae</taxon>
        <taxon>Ruthenibacterium</taxon>
    </lineage>
</organism>
<dbReference type="InterPro" id="IPR038731">
    <property type="entry name" value="RgtA/B/C-like"/>
</dbReference>
<keyword evidence="1" id="KW-1133">Transmembrane helix</keyword>
<feature type="transmembrane region" description="Helical" evidence="1">
    <location>
        <begin position="182"/>
        <end position="208"/>
    </location>
</feature>
<keyword evidence="4" id="KW-1185">Reference proteome</keyword>
<evidence type="ECO:0000256" key="1">
    <source>
        <dbReference type="SAM" id="Phobius"/>
    </source>
</evidence>
<dbReference type="GO" id="GO:0016757">
    <property type="term" value="F:glycosyltransferase activity"/>
    <property type="evidence" value="ECO:0007669"/>
    <property type="project" value="UniProtKB-KW"/>
</dbReference>
<dbReference type="Pfam" id="PF13231">
    <property type="entry name" value="PMT_2"/>
    <property type="match status" value="1"/>
</dbReference>
<gene>
    <name evidence="3" type="ORF">WMO24_02225</name>
</gene>
<comment type="caution">
    <text evidence="3">The sequence shown here is derived from an EMBL/GenBank/DDBJ whole genome shotgun (WGS) entry which is preliminary data.</text>
</comment>
<feature type="transmembrane region" description="Helical" evidence="1">
    <location>
        <begin position="17"/>
        <end position="38"/>
    </location>
</feature>
<feature type="transmembrane region" description="Helical" evidence="1">
    <location>
        <begin position="100"/>
        <end position="117"/>
    </location>
</feature>
<evidence type="ECO:0000313" key="4">
    <source>
        <dbReference type="Proteomes" id="UP001477672"/>
    </source>
</evidence>
<feature type="transmembrane region" description="Helical" evidence="1">
    <location>
        <begin position="220"/>
        <end position="242"/>
    </location>
</feature>
<keyword evidence="3" id="KW-0328">Glycosyltransferase</keyword>
<evidence type="ECO:0000313" key="3">
    <source>
        <dbReference type="EMBL" id="MEQ2519260.1"/>
    </source>
</evidence>